<dbReference type="Pfam" id="PF02569">
    <property type="entry name" value="Pantoate_ligase"/>
    <property type="match status" value="1"/>
</dbReference>
<sequence>MIIFKTARDLSNWLSDTASAHLSVGFVPTMGALHEGHLSLIARSRADNARTVCSIFVNPTQFNNSEDYSNYPISIDRDVEQLLSAGCDALFLPSVSEVYPPAHVKKHYDLGPVETVLEGAFRPGHFQGVCEVVERLLDIVRPQRLYLGQKDFQQCMVLRRLLQLTGKESETELVIAPTLRESDGLAMSSRNLRLDAAQRGQATAIFRVLEGIRSRFGTGDNRSLEAEATAALEVQGFRVDYIAICEPDTLLPKLDGQKPAVVLAAAFLGPVRLIDNMVME</sequence>
<dbReference type="GO" id="GO:0005737">
    <property type="term" value="C:cytoplasm"/>
    <property type="evidence" value="ECO:0007669"/>
    <property type="project" value="UniProtKB-SubCell"/>
</dbReference>
<dbReference type="UniPathway" id="UPA00028">
    <property type="reaction ID" value="UER00005"/>
</dbReference>
<proteinExistence type="inferred from homology"/>
<evidence type="ECO:0000313" key="10">
    <source>
        <dbReference type="Proteomes" id="UP000295164"/>
    </source>
</evidence>
<comment type="function">
    <text evidence="8">Catalyzes the condensation of pantoate with beta-alanine in an ATP-dependent reaction via a pantoyl-adenylate intermediate.</text>
</comment>
<evidence type="ECO:0000256" key="7">
    <source>
        <dbReference type="ARBA" id="ARBA00048258"/>
    </source>
</evidence>
<keyword evidence="3 8" id="KW-0436">Ligase</keyword>
<feature type="binding site" evidence="8">
    <location>
        <position position="61"/>
    </location>
    <ligand>
        <name>beta-alanine</name>
        <dbReference type="ChEBI" id="CHEBI:57966"/>
    </ligand>
</feature>
<dbReference type="Gene3D" id="3.40.50.620">
    <property type="entry name" value="HUPs"/>
    <property type="match status" value="1"/>
</dbReference>
<dbReference type="RefSeq" id="WP_131850888.1">
    <property type="nucleotide sequence ID" value="NZ_SKFH01000004.1"/>
</dbReference>
<accession>A0A4R4E808</accession>
<evidence type="ECO:0000313" key="9">
    <source>
        <dbReference type="EMBL" id="TCZ73888.1"/>
    </source>
</evidence>
<reference evidence="9 10" key="1">
    <citation type="submission" date="2019-03" db="EMBL/GenBank/DDBJ databases">
        <authorList>
            <person name="Kim M.K.M."/>
        </authorList>
    </citation>
    <scope>NUCLEOTIDE SEQUENCE [LARGE SCALE GENOMIC DNA]</scope>
    <source>
        <strain evidence="9 10">17J68-15</strain>
    </source>
</reference>
<dbReference type="SUPFAM" id="SSF52374">
    <property type="entry name" value="Nucleotidylyl transferase"/>
    <property type="match status" value="1"/>
</dbReference>
<dbReference type="InterPro" id="IPR042176">
    <property type="entry name" value="Pantoate_ligase_C"/>
</dbReference>
<keyword evidence="10" id="KW-1185">Reference proteome</keyword>
<dbReference type="GO" id="GO:0005524">
    <property type="term" value="F:ATP binding"/>
    <property type="evidence" value="ECO:0007669"/>
    <property type="project" value="UniProtKB-KW"/>
</dbReference>
<comment type="similarity">
    <text evidence="2 8">Belongs to the pantothenate synthetase family.</text>
</comment>
<feature type="binding site" evidence="8">
    <location>
        <begin position="148"/>
        <end position="151"/>
    </location>
    <ligand>
        <name>ATP</name>
        <dbReference type="ChEBI" id="CHEBI:30616"/>
    </ligand>
</feature>
<feature type="binding site" evidence="8">
    <location>
        <begin position="30"/>
        <end position="37"/>
    </location>
    <ligand>
        <name>ATP</name>
        <dbReference type="ChEBI" id="CHEBI:30616"/>
    </ligand>
</feature>
<dbReference type="OrthoDB" id="9773087at2"/>
<protein>
    <recommendedName>
        <fullName evidence="8">Pantothenate synthetase</fullName>
        <shortName evidence="8">PS</shortName>
        <ecNumber evidence="8">6.3.2.1</ecNumber>
    </recommendedName>
    <alternativeName>
        <fullName evidence="8">Pantoate--beta-alanine ligase</fullName>
    </alternativeName>
    <alternativeName>
        <fullName evidence="8">Pantoate-activating enzyme</fullName>
    </alternativeName>
</protein>
<dbReference type="EMBL" id="SKFH01000004">
    <property type="protein sequence ID" value="TCZ73888.1"/>
    <property type="molecule type" value="Genomic_DNA"/>
</dbReference>
<evidence type="ECO:0000256" key="4">
    <source>
        <dbReference type="ARBA" id="ARBA00022655"/>
    </source>
</evidence>
<evidence type="ECO:0000256" key="5">
    <source>
        <dbReference type="ARBA" id="ARBA00022741"/>
    </source>
</evidence>
<dbReference type="InterPro" id="IPR003721">
    <property type="entry name" value="Pantoate_ligase"/>
</dbReference>
<keyword evidence="5 8" id="KW-0547">Nucleotide-binding</keyword>
<feature type="binding site" evidence="8">
    <location>
        <begin position="187"/>
        <end position="190"/>
    </location>
    <ligand>
        <name>ATP</name>
        <dbReference type="ChEBI" id="CHEBI:30616"/>
    </ligand>
</feature>
<feature type="binding site" evidence="8">
    <location>
        <position position="179"/>
    </location>
    <ligand>
        <name>ATP</name>
        <dbReference type="ChEBI" id="CHEBI:30616"/>
    </ligand>
</feature>
<feature type="binding site" evidence="8">
    <location>
        <position position="154"/>
    </location>
    <ligand>
        <name>(R)-pantoate</name>
        <dbReference type="ChEBI" id="CHEBI:15980"/>
    </ligand>
</feature>
<comment type="subcellular location">
    <subcellularLocation>
        <location evidence="8">Cytoplasm</location>
    </subcellularLocation>
</comment>
<comment type="subunit">
    <text evidence="8">Homodimer.</text>
</comment>
<feature type="active site" description="Proton donor" evidence="8">
    <location>
        <position position="37"/>
    </location>
</feature>
<evidence type="ECO:0000256" key="8">
    <source>
        <dbReference type="HAMAP-Rule" id="MF_00158"/>
    </source>
</evidence>
<dbReference type="PANTHER" id="PTHR21299:SF1">
    <property type="entry name" value="PANTOATE--BETA-ALANINE LIGASE"/>
    <property type="match status" value="1"/>
</dbReference>
<dbReference type="NCBIfam" id="TIGR00018">
    <property type="entry name" value="panC"/>
    <property type="match status" value="1"/>
</dbReference>
<keyword evidence="4 8" id="KW-0566">Pantothenate biosynthesis</keyword>
<gene>
    <name evidence="8" type="primary">panC</name>
    <name evidence="9" type="ORF">E0486_04190</name>
</gene>
<evidence type="ECO:0000256" key="1">
    <source>
        <dbReference type="ARBA" id="ARBA00004990"/>
    </source>
</evidence>
<comment type="pathway">
    <text evidence="1 8">Cofactor biosynthesis; (R)-pantothenate biosynthesis; (R)-pantothenate from (R)-pantoate and beta-alanine: step 1/1.</text>
</comment>
<dbReference type="Proteomes" id="UP000295164">
    <property type="component" value="Unassembled WGS sequence"/>
</dbReference>
<feature type="binding site" evidence="8">
    <location>
        <position position="61"/>
    </location>
    <ligand>
        <name>(R)-pantoate</name>
        <dbReference type="ChEBI" id="CHEBI:15980"/>
    </ligand>
</feature>
<dbReference type="EC" id="6.3.2.1" evidence="8"/>
<comment type="caution">
    <text evidence="9">The sequence shown here is derived from an EMBL/GenBank/DDBJ whole genome shotgun (WGS) entry which is preliminary data.</text>
</comment>
<dbReference type="InterPro" id="IPR014729">
    <property type="entry name" value="Rossmann-like_a/b/a_fold"/>
</dbReference>
<evidence type="ECO:0000256" key="3">
    <source>
        <dbReference type="ARBA" id="ARBA00022598"/>
    </source>
</evidence>
<evidence type="ECO:0000256" key="6">
    <source>
        <dbReference type="ARBA" id="ARBA00022840"/>
    </source>
</evidence>
<name>A0A4R4E808_9BACT</name>
<dbReference type="GO" id="GO:0015940">
    <property type="term" value="P:pantothenate biosynthetic process"/>
    <property type="evidence" value="ECO:0007669"/>
    <property type="project" value="UniProtKB-UniRule"/>
</dbReference>
<dbReference type="GO" id="GO:0004592">
    <property type="term" value="F:pantoate-beta-alanine ligase activity"/>
    <property type="evidence" value="ECO:0007669"/>
    <property type="project" value="UniProtKB-UniRule"/>
</dbReference>
<dbReference type="Gene3D" id="3.30.1300.10">
    <property type="entry name" value="Pantoate-beta-alanine ligase, C-terminal domain"/>
    <property type="match status" value="1"/>
</dbReference>
<dbReference type="CDD" id="cd00560">
    <property type="entry name" value="PanC"/>
    <property type="match status" value="1"/>
</dbReference>
<dbReference type="AlphaFoldDB" id="A0A4R4E808"/>
<organism evidence="9 10">
    <name type="scientific">Flaviaesturariibacter aridisoli</name>
    <dbReference type="NCBI Taxonomy" id="2545761"/>
    <lineage>
        <taxon>Bacteria</taxon>
        <taxon>Pseudomonadati</taxon>
        <taxon>Bacteroidota</taxon>
        <taxon>Chitinophagia</taxon>
        <taxon>Chitinophagales</taxon>
        <taxon>Chitinophagaceae</taxon>
        <taxon>Flaviaestuariibacter</taxon>
    </lineage>
</organism>
<comment type="catalytic activity">
    <reaction evidence="7 8">
        <text>(R)-pantoate + beta-alanine + ATP = (R)-pantothenate + AMP + diphosphate + H(+)</text>
        <dbReference type="Rhea" id="RHEA:10912"/>
        <dbReference type="ChEBI" id="CHEBI:15378"/>
        <dbReference type="ChEBI" id="CHEBI:15980"/>
        <dbReference type="ChEBI" id="CHEBI:29032"/>
        <dbReference type="ChEBI" id="CHEBI:30616"/>
        <dbReference type="ChEBI" id="CHEBI:33019"/>
        <dbReference type="ChEBI" id="CHEBI:57966"/>
        <dbReference type="ChEBI" id="CHEBI:456215"/>
        <dbReference type="EC" id="6.3.2.1"/>
    </reaction>
</comment>
<comment type="miscellaneous">
    <text evidence="8">The reaction proceeds by a bi uni uni bi ping pong mechanism.</text>
</comment>
<keyword evidence="8" id="KW-0963">Cytoplasm</keyword>
<dbReference type="PANTHER" id="PTHR21299">
    <property type="entry name" value="CYTIDYLATE KINASE/PANTOATE-BETA-ALANINE LIGASE"/>
    <property type="match status" value="1"/>
</dbReference>
<dbReference type="HAMAP" id="MF_00158">
    <property type="entry name" value="PanC"/>
    <property type="match status" value="1"/>
</dbReference>
<evidence type="ECO:0000256" key="2">
    <source>
        <dbReference type="ARBA" id="ARBA00009256"/>
    </source>
</evidence>
<keyword evidence="6 8" id="KW-0067">ATP-binding</keyword>